<dbReference type="Proteomes" id="UP000829354">
    <property type="component" value="Chromosome V"/>
</dbReference>
<reference evidence="1 2" key="1">
    <citation type="submission" date="2022-04" db="EMBL/GenBank/DDBJ databases">
        <title>Chromosome-level reference genomes for two strains of Caenorhabditis briggsae: an improved platform for comparative genomics.</title>
        <authorList>
            <person name="Stevens L."/>
            <person name="Andersen E."/>
        </authorList>
    </citation>
    <scope>NUCLEOTIDE SEQUENCE [LARGE SCALE GENOMIC DNA]</scope>
    <source>
        <strain evidence="1">VX34</strain>
        <tissue evidence="1">Whole-organism</tissue>
    </source>
</reference>
<proteinExistence type="predicted"/>
<protein>
    <submittedName>
        <fullName evidence="1">Uncharacterized protein</fullName>
    </submittedName>
</protein>
<evidence type="ECO:0000313" key="2">
    <source>
        <dbReference type="Proteomes" id="UP000829354"/>
    </source>
</evidence>
<accession>A0AAE9JLL1</accession>
<dbReference type="EMBL" id="CP092624">
    <property type="protein sequence ID" value="UMM35171.1"/>
    <property type="molecule type" value="Genomic_DNA"/>
</dbReference>
<organism evidence="1 2">
    <name type="scientific">Caenorhabditis briggsae</name>
    <dbReference type="NCBI Taxonomy" id="6238"/>
    <lineage>
        <taxon>Eukaryota</taxon>
        <taxon>Metazoa</taxon>
        <taxon>Ecdysozoa</taxon>
        <taxon>Nematoda</taxon>
        <taxon>Chromadorea</taxon>
        <taxon>Rhabditida</taxon>
        <taxon>Rhabditina</taxon>
        <taxon>Rhabditomorpha</taxon>
        <taxon>Rhabditoidea</taxon>
        <taxon>Rhabditidae</taxon>
        <taxon>Peloderinae</taxon>
        <taxon>Caenorhabditis</taxon>
    </lineage>
</organism>
<dbReference type="AlphaFoldDB" id="A0AAE9JLL1"/>
<gene>
    <name evidence="1" type="ORF">L5515_007919</name>
</gene>
<keyword evidence="2" id="KW-1185">Reference proteome</keyword>
<name>A0AAE9JLL1_CAEBR</name>
<evidence type="ECO:0000313" key="1">
    <source>
        <dbReference type="EMBL" id="UMM35171.1"/>
    </source>
</evidence>
<sequence>MTNTPDGHARAPMSVGVSLFLVLIIMCRDSHQMWCLDGSDCETSDTCSLCEGAACLRVQRNQPGRGVTVALTCLPHDSLIHTYHPEGCRTELSSGDKLCLCSGREFCNTSSRQMMSIGLLVFSLFLL</sequence>